<feature type="transmembrane region" description="Helical" evidence="8">
    <location>
        <begin position="326"/>
        <end position="343"/>
    </location>
</feature>
<dbReference type="InterPro" id="IPR005018">
    <property type="entry name" value="DOMON_domain"/>
</dbReference>
<dbReference type="GO" id="GO:0016020">
    <property type="term" value="C:membrane"/>
    <property type="evidence" value="ECO:0007669"/>
    <property type="project" value="UniProtKB-SubCell"/>
</dbReference>
<accession>A0A4S8RAU6</accession>
<reference evidence="10 11" key="1">
    <citation type="submission" date="2017-12" db="EMBL/GenBank/DDBJ databases">
        <title>Comparative genomics of Botrytis spp.</title>
        <authorList>
            <person name="Valero-Jimenez C.A."/>
            <person name="Tapia P."/>
            <person name="Veloso J."/>
            <person name="Silva-Moreno E."/>
            <person name="Staats M."/>
            <person name="Valdes J.H."/>
            <person name="Van Kan J.A.L."/>
        </authorList>
    </citation>
    <scope>NUCLEOTIDE SEQUENCE [LARGE SCALE GENOMIC DNA]</scope>
    <source>
        <strain evidence="10 11">MUCL435</strain>
    </source>
</reference>
<dbReference type="CDD" id="cd08760">
    <property type="entry name" value="Cyt_b561_FRRS1_like"/>
    <property type="match status" value="1"/>
</dbReference>
<evidence type="ECO:0000313" key="11">
    <source>
        <dbReference type="Proteomes" id="UP000308671"/>
    </source>
</evidence>
<sequence length="430" mass="44874">MMFLLSFLAGAVLASSIISAQNVSYCTGDVCFAVNIPASTASSGSGDIYIQMSGPDTMSWIGIGQGSAMSGANIFVMYADSTGSNVTISPRLGVGHVEPNSDTSAQVTLLDGSGIINGQMVANFRCSNCNSWSGGSMSFTDSSSAWIWAHKTGAALSSNSVDADIDFHDAYGVASLNLQTATGGESTNPFLTAGSVSTPIQTSSGASDAATGPSDISRVTIAHGVLGSLAYVILFPSGAIAIRIFNFRNLLWLHAGWMVGAYLIVLASLGMGVWIAHMSNLLGSAHSIIGLVVAGCLLLQPITGLIHHMLYKRRGGPNVATYPHVWWGRAVITLGIINGGLGLRLADNSKKGEIAYGVIAGFVWVLWVAVILLATVKIRERRGSGMDGSGASVIRDKSSTEGSYFHDNSSPPQSTQEAHDLARLPTSHRT</sequence>
<dbReference type="Gene3D" id="2.60.40.1210">
    <property type="entry name" value="Cellobiose dehydrogenase, cytochrome domain"/>
    <property type="match status" value="1"/>
</dbReference>
<dbReference type="OrthoDB" id="19261at2759"/>
<dbReference type="CDD" id="cd09630">
    <property type="entry name" value="CDH_like_cytochrome"/>
    <property type="match status" value="1"/>
</dbReference>
<dbReference type="Gene3D" id="1.20.120.1770">
    <property type="match status" value="1"/>
</dbReference>
<feature type="transmembrane region" description="Helical" evidence="8">
    <location>
        <begin position="288"/>
        <end position="306"/>
    </location>
</feature>
<evidence type="ECO:0000256" key="1">
    <source>
        <dbReference type="ARBA" id="ARBA00004370"/>
    </source>
</evidence>
<keyword evidence="11" id="KW-1185">Reference proteome</keyword>
<evidence type="ECO:0000313" key="10">
    <source>
        <dbReference type="EMBL" id="THV55168.1"/>
    </source>
</evidence>
<feature type="domain" description="Cytochrome b561" evidence="9">
    <location>
        <begin position="184"/>
        <end position="382"/>
    </location>
</feature>
<dbReference type="InterPro" id="IPR015920">
    <property type="entry name" value="Cellobiose_DH-like_cyt"/>
</dbReference>
<dbReference type="InterPro" id="IPR006593">
    <property type="entry name" value="Cyt_b561/ferric_Rdtase_TM"/>
</dbReference>
<feature type="transmembrane region" description="Helical" evidence="8">
    <location>
        <begin position="221"/>
        <end position="245"/>
    </location>
</feature>
<gene>
    <name evidence="10" type="ORF">BGAL_0012g00050</name>
</gene>
<feature type="transmembrane region" description="Helical" evidence="8">
    <location>
        <begin position="355"/>
        <end position="376"/>
    </location>
</feature>
<comment type="caution">
    <text evidence="10">The sequence shown here is derived from an EMBL/GenBank/DDBJ whole genome shotgun (WGS) entry which is preliminary data.</text>
</comment>
<dbReference type="PANTHER" id="PTHR47797">
    <property type="entry name" value="DEHYDROGENASE, PUTATIVE (AFU_ORTHOLOGUE AFUA_8G05805)-RELATED"/>
    <property type="match status" value="1"/>
</dbReference>
<name>A0A4S8RAU6_9HELO</name>
<keyword evidence="2" id="KW-0813">Transport</keyword>
<dbReference type="Proteomes" id="UP000308671">
    <property type="component" value="Unassembled WGS sequence"/>
</dbReference>
<evidence type="ECO:0000256" key="8">
    <source>
        <dbReference type="SAM" id="Phobius"/>
    </source>
</evidence>
<dbReference type="SMART" id="SM00664">
    <property type="entry name" value="DoH"/>
    <property type="match status" value="1"/>
</dbReference>
<dbReference type="EMBL" id="PQXL01000012">
    <property type="protein sequence ID" value="THV55168.1"/>
    <property type="molecule type" value="Genomic_DNA"/>
</dbReference>
<dbReference type="Pfam" id="PF16010">
    <property type="entry name" value="CDH-cyt"/>
    <property type="match status" value="1"/>
</dbReference>
<keyword evidence="6 8" id="KW-0472">Membrane</keyword>
<dbReference type="PROSITE" id="PS50939">
    <property type="entry name" value="CYTOCHROME_B561"/>
    <property type="match status" value="1"/>
</dbReference>
<evidence type="ECO:0000256" key="2">
    <source>
        <dbReference type="ARBA" id="ARBA00022448"/>
    </source>
</evidence>
<comment type="subcellular location">
    <subcellularLocation>
        <location evidence="1">Membrane</location>
    </subcellularLocation>
</comment>
<dbReference type="AlphaFoldDB" id="A0A4S8RAU6"/>
<dbReference type="PANTHER" id="PTHR47797:SF1">
    <property type="entry name" value="CYTOCHROME B561 DOMAIN-CONTAINING PROTEIN-RELATED"/>
    <property type="match status" value="1"/>
</dbReference>
<organism evidence="10 11">
    <name type="scientific">Botrytis galanthina</name>
    <dbReference type="NCBI Taxonomy" id="278940"/>
    <lineage>
        <taxon>Eukaryota</taxon>
        <taxon>Fungi</taxon>
        <taxon>Dikarya</taxon>
        <taxon>Ascomycota</taxon>
        <taxon>Pezizomycotina</taxon>
        <taxon>Leotiomycetes</taxon>
        <taxon>Helotiales</taxon>
        <taxon>Sclerotiniaceae</taxon>
        <taxon>Botrytis</taxon>
    </lineage>
</organism>
<evidence type="ECO:0000256" key="5">
    <source>
        <dbReference type="ARBA" id="ARBA00022989"/>
    </source>
</evidence>
<keyword evidence="5 8" id="KW-1133">Transmembrane helix</keyword>
<evidence type="ECO:0000256" key="3">
    <source>
        <dbReference type="ARBA" id="ARBA00022692"/>
    </source>
</evidence>
<keyword evidence="4" id="KW-0249">Electron transport</keyword>
<dbReference type="SMART" id="SM00665">
    <property type="entry name" value="B561"/>
    <property type="match status" value="1"/>
</dbReference>
<evidence type="ECO:0000256" key="4">
    <source>
        <dbReference type="ARBA" id="ARBA00022982"/>
    </source>
</evidence>
<keyword evidence="3 8" id="KW-0812">Transmembrane</keyword>
<dbReference type="SUPFAM" id="SSF49344">
    <property type="entry name" value="CBD9-like"/>
    <property type="match status" value="1"/>
</dbReference>
<evidence type="ECO:0000259" key="9">
    <source>
        <dbReference type="PROSITE" id="PS50939"/>
    </source>
</evidence>
<feature type="region of interest" description="Disordered" evidence="7">
    <location>
        <begin position="382"/>
        <end position="430"/>
    </location>
</feature>
<evidence type="ECO:0000256" key="7">
    <source>
        <dbReference type="SAM" id="MobiDB-lite"/>
    </source>
</evidence>
<feature type="transmembrane region" description="Helical" evidence="8">
    <location>
        <begin position="257"/>
        <end position="276"/>
    </location>
</feature>
<evidence type="ECO:0000256" key="6">
    <source>
        <dbReference type="ARBA" id="ARBA00023136"/>
    </source>
</evidence>
<protein>
    <recommendedName>
        <fullName evidence="9">Cytochrome b561 domain-containing protein</fullName>
    </recommendedName>
</protein>
<feature type="compositionally biased region" description="Polar residues" evidence="7">
    <location>
        <begin position="400"/>
        <end position="416"/>
    </location>
</feature>
<proteinExistence type="predicted"/>